<comment type="miscellaneous">
    <text evidence="9">Carbon 2 of the heme B porphyrin ring is defined according to the Fischer nomenclature.</text>
</comment>
<dbReference type="EC" id="2.5.1.141" evidence="9"/>
<keyword evidence="6 9" id="KW-0350">Heme biosynthesis</keyword>
<comment type="caution">
    <text evidence="10">The sequence shown here is derived from an EMBL/GenBank/DDBJ whole genome shotgun (WGS) entry which is preliminary data.</text>
</comment>
<evidence type="ECO:0000256" key="1">
    <source>
        <dbReference type="ARBA" id="ARBA00004141"/>
    </source>
</evidence>
<keyword evidence="5 9" id="KW-1133">Transmembrane helix</keyword>
<comment type="similarity">
    <text evidence="9">Belongs to the UbiA prenyltransferase family. Protoheme IX farnesyltransferase subfamily.</text>
</comment>
<feature type="transmembrane region" description="Helical" evidence="9">
    <location>
        <begin position="230"/>
        <end position="252"/>
    </location>
</feature>
<organism evidence="10 11">
    <name type="scientific">Winogradskyella haliclonae</name>
    <dbReference type="NCBI Taxonomy" id="2048558"/>
    <lineage>
        <taxon>Bacteria</taxon>
        <taxon>Pseudomonadati</taxon>
        <taxon>Bacteroidota</taxon>
        <taxon>Flavobacteriia</taxon>
        <taxon>Flavobacteriales</taxon>
        <taxon>Flavobacteriaceae</taxon>
        <taxon>Winogradskyella</taxon>
    </lineage>
</organism>
<feature type="transmembrane region" description="Helical" evidence="9">
    <location>
        <begin position="108"/>
        <end position="130"/>
    </location>
</feature>
<dbReference type="PANTHER" id="PTHR43448">
    <property type="entry name" value="PROTOHEME IX FARNESYLTRANSFERASE, MITOCHONDRIAL"/>
    <property type="match status" value="1"/>
</dbReference>
<keyword evidence="7 9" id="KW-0472">Membrane</keyword>
<dbReference type="Gene3D" id="1.10.357.140">
    <property type="entry name" value="UbiA prenyltransferase"/>
    <property type="match status" value="1"/>
</dbReference>
<evidence type="ECO:0000256" key="6">
    <source>
        <dbReference type="ARBA" id="ARBA00023133"/>
    </source>
</evidence>
<keyword evidence="2 9" id="KW-1003">Cell membrane</keyword>
<evidence type="ECO:0000256" key="8">
    <source>
        <dbReference type="ARBA" id="ARBA00047690"/>
    </source>
</evidence>
<evidence type="ECO:0000256" key="2">
    <source>
        <dbReference type="ARBA" id="ARBA00022475"/>
    </source>
</evidence>
<dbReference type="Pfam" id="PF01040">
    <property type="entry name" value="UbiA"/>
    <property type="match status" value="1"/>
</dbReference>
<keyword evidence="3 9" id="KW-0808">Transferase</keyword>
<dbReference type="InterPro" id="IPR030470">
    <property type="entry name" value="UbiA_prenylTrfase_CS"/>
</dbReference>
<comment type="catalytic activity">
    <reaction evidence="8 9">
        <text>heme b + (2E,6E)-farnesyl diphosphate + H2O = Fe(II)-heme o + diphosphate</text>
        <dbReference type="Rhea" id="RHEA:28070"/>
        <dbReference type="ChEBI" id="CHEBI:15377"/>
        <dbReference type="ChEBI" id="CHEBI:33019"/>
        <dbReference type="ChEBI" id="CHEBI:60344"/>
        <dbReference type="ChEBI" id="CHEBI:60530"/>
        <dbReference type="ChEBI" id="CHEBI:175763"/>
        <dbReference type="EC" id="2.5.1.141"/>
    </reaction>
</comment>
<feature type="transmembrane region" description="Helical" evidence="9">
    <location>
        <begin position="63"/>
        <end position="87"/>
    </location>
</feature>
<feature type="transmembrane region" description="Helical" evidence="9">
    <location>
        <begin position="160"/>
        <end position="179"/>
    </location>
</feature>
<dbReference type="NCBIfam" id="TIGR01473">
    <property type="entry name" value="cyoE_ctaB"/>
    <property type="match status" value="1"/>
</dbReference>
<feature type="transmembrane region" description="Helical" evidence="9">
    <location>
        <begin position="191"/>
        <end position="209"/>
    </location>
</feature>
<feature type="transmembrane region" description="Helical" evidence="9">
    <location>
        <begin position="136"/>
        <end position="153"/>
    </location>
</feature>
<feature type="transmembrane region" description="Helical" evidence="9">
    <location>
        <begin position="258"/>
        <end position="278"/>
    </location>
</feature>
<evidence type="ECO:0000313" key="10">
    <source>
        <dbReference type="EMBL" id="GGI56568.1"/>
    </source>
</evidence>
<feature type="transmembrane region" description="Helical" evidence="9">
    <location>
        <begin position="40"/>
        <end position="57"/>
    </location>
</feature>
<feature type="transmembrane region" description="Helical" evidence="9">
    <location>
        <begin position="290"/>
        <end position="309"/>
    </location>
</feature>
<dbReference type="HAMAP" id="MF_00154">
    <property type="entry name" value="CyoE_CtaB"/>
    <property type="match status" value="1"/>
</dbReference>
<evidence type="ECO:0000256" key="7">
    <source>
        <dbReference type="ARBA" id="ARBA00023136"/>
    </source>
</evidence>
<name>A0ABQ2BYF9_9FLAO</name>
<protein>
    <recommendedName>
        <fullName evidence="9">Protoheme IX farnesyltransferase</fullName>
        <ecNumber evidence="9">2.5.1.141</ecNumber>
    </recommendedName>
    <alternativeName>
        <fullName evidence="9">Heme B farnesyltransferase</fullName>
    </alternativeName>
    <alternativeName>
        <fullName evidence="9">Heme O synthase</fullName>
    </alternativeName>
</protein>
<comment type="function">
    <text evidence="9">Converts heme B (protoheme IX) to heme O by substitution of the vinyl group on carbon 2 of heme B porphyrin ring with a hydroxyethyl farnesyl side group.</text>
</comment>
<evidence type="ECO:0000256" key="5">
    <source>
        <dbReference type="ARBA" id="ARBA00022989"/>
    </source>
</evidence>
<dbReference type="PANTHER" id="PTHR43448:SF2">
    <property type="entry name" value="PROTOHEME IX FARNESYLTRANSFERASE, MITOCHONDRIAL"/>
    <property type="match status" value="1"/>
</dbReference>
<reference evidence="11" key="1">
    <citation type="journal article" date="2019" name="Int. J. Syst. Evol. Microbiol.">
        <title>The Global Catalogue of Microorganisms (GCM) 10K type strain sequencing project: providing services to taxonomists for standard genome sequencing and annotation.</title>
        <authorList>
            <consortium name="The Broad Institute Genomics Platform"/>
            <consortium name="The Broad Institute Genome Sequencing Center for Infectious Disease"/>
            <person name="Wu L."/>
            <person name="Ma J."/>
        </authorList>
    </citation>
    <scope>NUCLEOTIDE SEQUENCE [LARGE SCALE GENOMIC DNA]</scope>
    <source>
        <strain evidence="11">CCM 8681</strain>
    </source>
</reference>
<keyword evidence="4 9" id="KW-0812">Transmembrane</keyword>
<dbReference type="Proteomes" id="UP000624701">
    <property type="component" value="Unassembled WGS sequence"/>
</dbReference>
<dbReference type="InterPro" id="IPR000537">
    <property type="entry name" value="UbiA_prenyltransferase"/>
</dbReference>
<keyword evidence="11" id="KW-1185">Reference proteome</keyword>
<gene>
    <name evidence="9 10" type="primary">ctaB</name>
    <name evidence="10" type="ORF">GCM10011444_08770</name>
</gene>
<comment type="subcellular location">
    <subcellularLocation>
        <location evidence="9">Cell membrane</location>
        <topology evidence="9">Multi-pass membrane protein</topology>
    </subcellularLocation>
    <subcellularLocation>
        <location evidence="1">Membrane</location>
        <topology evidence="1">Multi-pass membrane protein</topology>
    </subcellularLocation>
</comment>
<dbReference type="PROSITE" id="PS00943">
    <property type="entry name" value="UBIA"/>
    <property type="match status" value="1"/>
</dbReference>
<accession>A0ABQ2BYF9</accession>
<evidence type="ECO:0000256" key="4">
    <source>
        <dbReference type="ARBA" id="ARBA00022692"/>
    </source>
</evidence>
<evidence type="ECO:0000256" key="3">
    <source>
        <dbReference type="ARBA" id="ARBA00022679"/>
    </source>
</evidence>
<proteinExistence type="inferred from homology"/>
<dbReference type="CDD" id="cd13957">
    <property type="entry name" value="PT_UbiA_Cox10"/>
    <property type="match status" value="1"/>
</dbReference>
<dbReference type="InterPro" id="IPR044878">
    <property type="entry name" value="UbiA_sf"/>
</dbReference>
<evidence type="ECO:0000313" key="11">
    <source>
        <dbReference type="Proteomes" id="UP000624701"/>
    </source>
</evidence>
<evidence type="ECO:0000256" key="9">
    <source>
        <dbReference type="HAMAP-Rule" id="MF_00154"/>
    </source>
</evidence>
<sequence length="314" mass="34563">MFKTNFQAIFAVANNLALSTIKSTVSVASIWTDFKEITKMGLSISVVFSSIAGYFLGADTVEITTLLLLCFGGYFMVGASNAYNQIIEKDLDALMDRTKNRPIPAGRMSVNAAFTIAVLFTLAGVATLYIINPKTAMYGAISIFIYTCMYTPLKTKTPIAVFVGAIPGAIPFMLGWVAARNDFGIEPGTLFAIQFFWQFPHFWAIGWFLHDDYKKGGFFMLPTGKPDKGTAVQIIMYTVWTIIASIIPVFGFTGDLKLSIVGAIVVFGLGMIMVYYALQLFKLRTPKAAKQLMLSSVTYITLLQIVYVADKFLS</sequence>
<dbReference type="EMBL" id="BMDQ01000001">
    <property type="protein sequence ID" value="GGI56568.1"/>
    <property type="molecule type" value="Genomic_DNA"/>
</dbReference>
<dbReference type="InterPro" id="IPR006369">
    <property type="entry name" value="Protohaem_IX_farnesylTrfase"/>
</dbReference>
<comment type="pathway">
    <text evidence="9">Porphyrin-containing compound metabolism; heme O biosynthesis; heme O from protoheme: step 1/1.</text>
</comment>